<dbReference type="Gene3D" id="3.90.550.10">
    <property type="entry name" value="Spore Coat Polysaccharide Biosynthesis Protein SpsA, Chain A"/>
    <property type="match status" value="1"/>
</dbReference>
<organism evidence="1 2">
    <name type="scientific">Stagnihabitans tardus</name>
    <dbReference type="NCBI Taxonomy" id="2699202"/>
    <lineage>
        <taxon>Bacteria</taxon>
        <taxon>Pseudomonadati</taxon>
        <taxon>Pseudomonadota</taxon>
        <taxon>Alphaproteobacteria</taxon>
        <taxon>Rhodobacterales</taxon>
        <taxon>Paracoccaceae</taxon>
        <taxon>Stagnihabitans</taxon>
    </lineage>
</organism>
<dbReference type="Pfam" id="PF13704">
    <property type="entry name" value="Glyco_tranf_2_4"/>
    <property type="match status" value="1"/>
</dbReference>
<evidence type="ECO:0000313" key="1">
    <source>
        <dbReference type="EMBL" id="NBZ88077.1"/>
    </source>
</evidence>
<dbReference type="SUPFAM" id="SSF53448">
    <property type="entry name" value="Nucleotide-diphospho-sugar transferases"/>
    <property type="match status" value="1"/>
</dbReference>
<protein>
    <submittedName>
        <fullName evidence="1">Glycosyltransferase family 2 protein</fullName>
    </submittedName>
</protein>
<dbReference type="Proteomes" id="UP001193501">
    <property type="component" value="Unassembled WGS sequence"/>
</dbReference>
<name>A0AAE4Y8Q6_9RHOB</name>
<dbReference type="EMBL" id="JAABNR010000009">
    <property type="protein sequence ID" value="NBZ88077.1"/>
    <property type="molecule type" value="Genomic_DNA"/>
</dbReference>
<comment type="caution">
    <text evidence="1">The sequence shown here is derived from an EMBL/GenBank/DDBJ whole genome shotgun (WGS) entry which is preliminary data.</text>
</comment>
<dbReference type="InterPro" id="IPR029044">
    <property type="entry name" value="Nucleotide-diphossugar_trans"/>
</dbReference>
<dbReference type="AlphaFoldDB" id="A0AAE4Y8Q6"/>
<gene>
    <name evidence="1" type="ORF">GV832_10855</name>
</gene>
<accession>A0AAE4Y8Q6</accession>
<reference evidence="1" key="1">
    <citation type="submission" date="2020-01" db="EMBL/GenBank/DDBJ databases">
        <authorList>
            <person name="Chen W.-M."/>
        </authorList>
    </citation>
    <scope>NUCLEOTIDE SEQUENCE</scope>
    <source>
        <strain evidence="1">CYK-10</strain>
    </source>
</reference>
<proteinExistence type="predicted"/>
<sequence>MDLASLWEALRLRHLRRRLLVRAFRARSQLTQVTRRDLPKGAILGFGCIRNEAARLPWFLDHHRKLGVDRFLFVDNASTDGSADHLAAQPDVSLWTTPHSYKASRFGMDWVNWLLLRHGSGHWCLTLDADELLTFPDDAGGLRPLTAWLRARGVDFMSALMLDLYPKGPLGSQIHAVNPLEVLPYFDPTGYSRTPVARYDHVSIRGGPRARVFFADDPSRAPHLHKTPLVFWHWRYAYLSSTHLVLPVRLNAGFSRPDLPTGALLHTKFLPEIVQKSREERERAEHFTHPERYGDYYDGIIAGPDLWHAGSARYEGPAQLEALGLIQRGLWRQVADL</sequence>
<keyword evidence="2" id="KW-1185">Reference proteome</keyword>
<evidence type="ECO:0000313" key="2">
    <source>
        <dbReference type="Proteomes" id="UP001193501"/>
    </source>
</evidence>